<sequence length="336" mass="38675">MFNFRNDYSDICYPEILDYIKENLDQINPGYGVDDHSKNAEKLIKEKLEDENVDIYFIHGGTGANILGASVGMMPQESIIAATSGHIEDQEAGAIEACGIKIETILTDDGKITKKLLEEKYKSFTNEHHTVPRKVYISNTTEVGTLYSKKDLEDLYDFCKKHDLYLFMDGARLAHAIANEKSDLKFKDLTKLCDIFYFGGTKNGLMFGEALVIVNDNLKKNFRNLQKQKGAMLAKGFVTGMMFERLFQDDLYIKGAKKAYKMAKKLAQGFEEKGYKLAYEFESNQVFVEISDKDIKKWEEFAYFEVGEKREDKFVARFVTTYKSQEKEIEEFLERI</sequence>
<dbReference type="InterPro" id="IPR015421">
    <property type="entry name" value="PyrdxlP-dep_Trfase_major"/>
</dbReference>
<dbReference type="GO" id="GO:0016829">
    <property type="term" value="F:lyase activity"/>
    <property type="evidence" value="ECO:0007669"/>
    <property type="project" value="InterPro"/>
</dbReference>
<keyword evidence="3" id="KW-0663">Pyridoxal phosphate</keyword>
<evidence type="ECO:0000256" key="2">
    <source>
        <dbReference type="ARBA" id="ARBA00006966"/>
    </source>
</evidence>
<comment type="similarity">
    <text evidence="2">Belongs to the threonine aldolase family.</text>
</comment>
<dbReference type="InterPro" id="IPR001597">
    <property type="entry name" value="ArAA_b-elim_lyase/Thr_aldolase"/>
</dbReference>
<name>A0A2N6UHT4_9FIRM</name>
<evidence type="ECO:0000259" key="4">
    <source>
        <dbReference type="Pfam" id="PF01212"/>
    </source>
</evidence>
<comment type="cofactor">
    <cofactor evidence="1">
        <name>pyridoxal 5'-phosphate</name>
        <dbReference type="ChEBI" id="CHEBI:597326"/>
    </cofactor>
</comment>
<dbReference type="Gene3D" id="3.90.1150.10">
    <property type="entry name" value="Aspartate Aminotransferase, domain 1"/>
    <property type="match status" value="1"/>
</dbReference>
<dbReference type="PANTHER" id="PTHR48097:SF5">
    <property type="entry name" value="LOW SPECIFICITY L-THREONINE ALDOLASE"/>
    <property type="match status" value="1"/>
</dbReference>
<organism evidence="5 6">
    <name type="scientific">Anaerococcus hydrogenalis</name>
    <dbReference type="NCBI Taxonomy" id="33029"/>
    <lineage>
        <taxon>Bacteria</taxon>
        <taxon>Bacillati</taxon>
        <taxon>Bacillota</taxon>
        <taxon>Tissierellia</taxon>
        <taxon>Tissierellales</taxon>
        <taxon>Peptoniphilaceae</taxon>
        <taxon>Anaerococcus</taxon>
    </lineage>
</organism>
<dbReference type="Gene3D" id="3.40.640.10">
    <property type="entry name" value="Type I PLP-dependent aspartate aminotransferase-like (Major domain)"/>
    <property type="match status" value="1"/>
</dbReference>
<feature type="domain" description="Aromatic amino acid beta-eliminating lyase/threonine aldolase" evidence="4">
    <location>
        <begin position="31"/>
        <end position="291"/>
    </location>
</feature>
<comment type="caution">
    <text evidence="5">The sequence shown here is derived from an EMBL/GenBank/DDBJ whole genome shotgun (WGS) entry which is preliminary data.</text>
</comment>
<gene>
    <name evidence="5" type="ORF">CJ192_06455</name>
</gene>
<dbReference type="EMBL" id="PNHP01000004">
    <property type="protein sequence ID" value="PMC81152.1"/>
    <property type="molecule type" value="Genomic_DNA"/>
</dbReference>
<dbReference type="SUPFAM" id="SSF53383">
    <property type="entry name" value="PLP-dependent transferases"/>
    <property type="match status" value="1"/>
</dbReference>
<dbReference type="GeneID" id="84578822"/>
<evidence type="ECO:0000313" key="6">
    <source>
        <dbReference type="Proteomes" id="UP000235658"/>
    </source>
</evidence>
<evidence type="ECO:0000256" key="1">
    <source>
        <dbReference type="ARBA" id="ARBA00001933"/>
    </source>
</evidence>
<dbReference type="RefSeq" id="WP_102198201.1">
    <property type="nucleotide sequence ID" value="NZ_PNHP01000004.1"/>
</dbReference>
<reference evidence="5 6" key="1">
    <citation type="submission" date="2017-09" db="EMBL/GenBank/DDBJ databases">
        <title>Bacterial strain isolated from the female urinary microbiota.</title>
        <authorList>
            <person name="Thomas-White K."/>
            <person name="Kumar N."/>
            <person name="Forster S."/>
            <person name="Putonti C."/>
            <person name="Lawley T."/>
            <person name="Wolfe A.J."/>
        </authorList>
    </citation>
    <scope>NUCLEOTIDE SEQUENCE [LARGE SCALE GENOMIC DNA]</scope>
    <source>
        <strain evidence="5 6">UMB0204</strain>
    </source>
</reference>
<dbReference type="PANTHER" id="PTHR48097">
    <property type="entry name" value="L-THREONINE ALDOLASE-RELATED"/>
    <property type="match status" value="1"/>
</dbReference>
<dbReference type="Pfam" id="PF01212">
    <property type="entry name" value="Beta_elim_lyase"/>
    <property type="match status" value="1"/>
</dbReference>
<dbReference type="InterPro" id="IPR015424">
    <property type="entry name" value="PyrdxlP-dep_Trfase"/>
</dbReference>
<evidence type="ECO:0000313" key="5">
    <source>
        <dbReference type="EMBL" id="PMC81152.1"/>
    </source>
</evidence>
<dbReference type="GO" id="GO:0006520">
    <property type="term" value="P:amino acid metabolic process"/>
    <property type="evidence" value="ECO:0007669"/>
    <property type="project" value="InterPro"/>
</dbReference>
<protein>
    <submittedName>
        <fullName evidence="5">Threonine aldolase</fullName>
    </submittedName>
</protein>
<accession>A0A2N6UHT4</accession>
<dbReference type="AlphaFoldDB" id="A0A2N6UHT4"/>
<dbReference type="Proteomes" id="UP000235658">
    <property type="component" value="Unassembled WGS sequence"/>
</dbReference>
<evidence type="ECO:0000256" key="3">
    <source>
        <dbReference type="ARBA" id="ARBA00022898"/>
    </source>
</evidence>
<dbReference type="InterPro" id="IPR015422">
    <property type="entry name" value="PyrdxlP-dep_Trfase_small"/>
</dbReference>
<proteinExistence type="inferred from homology"/>